<proteinExistence type="predicted"/>
<sequence>MPRLILRLCRGSQRRQLRGLPPQLGEGQQIVYQVAHAAGLAAHYAEQALALCVEQGSKGANGPHWGAKIVEDRIAEANQILGDVMLADQHMPTLNGTEFLNRVNELYPATVRTLLSGDTGQRPVTESMHHGAIYKSLTKPWSDGQVLVVVA</sequence>
<evidence type="ECO:0000313" key="2">
    <source>
        <dbReference type="Proteomes" id="UP001156706"/>
    </source>
</evidence>
<dbReference type="InterPro" id="IPR011006">
    <property type="entry name" value="CheY-like_superfamily"/>
</dbReference>
<name>A0ABQ5Y985_9NEIS</name>
<accession>A0ABQ5Y985</accession>
<evidence type="ECO:0000313" key="1">
    <source>
        <dbReference type="EMBL" id="GLR11477.1"/>
    </source>
</evidence>
<reference evidence="2" key="1">
    <citation type="journal article" date="2019" name="Int. J. Syst. Evol. Microbiol.">
        <title>The Global Catalogue of Microorganisms (GCM) 10K type strain sequencing project: providing services to taxonomists for standard genome sequencing and annotation.</title>
        <authorList>
            <consortium name="The Broad Institute Genomics Platform"/>
            <consortium name="The Broad Institute Genome Sequencing Center for Infectious Disease"/>
            <person name="Wu L."/>
            <person name="Ma J."/>
        </authorList>
    </citation>
    <scope>NUCLEOTIDE SEQUENCE [LARGE SCALE GENOMIC DNA]</scope>
    <source>
        <strain evidence="2">NBRC 110044</strain>
    </source>
</reference>
<dbReference type="Gene3D" id="3.40.50.2300">
    <property type="match status" value="1"/>
</dbReference>
<dbReference type="Proteomes" id="UP001156706">
    <property type="component" value="Unassembled WGS sequence"/>
</dbReference>
<protein>
    <submittedName>
        <fullName evidence="1">Uncharacterized protein</fullName>
    </submittedName>
</protein>
<organism evidence="1 2">
    <name type="scientific">Chitinimonas prasina</name>
    <dbReference type="NCBI Taxonomy" id="1434937"/>
    <lineage>
        <taxon>Bacteria</taxon>
        <taxon>Pseudomonadati</taxon>
        <taxon>Pseudomonadota</taxon>
        <taxon>Betaproteobacteria</taxon>
        <taxon>Neisseriales</taxon>
        <taxon>Chitinibacteraceae</taxon>
        <taxon>Chitinimonas</taxon>
    </lineage>
</organism>
<comment type="caution">
    <text evidence="1">The sequence shown here is derived from an EMBL/GenBank/DDBJ whole genome shotgun (WGS) entry which is preliminary data.</text>
</comment>
<keyword evidence="2" id="KW-1185">Reference proteome</keyword>
<gene>
    <name evidence="1" type="ORF">GCM10007907_02670</name>
</gene>
<dbReference type="EMBL" id="BSOG01000001">
    <property type="protein sequence ID" value="GLR11477.1"/>
    <property type="molecule type" value="Genomic_DNA"/>
</dbReference>
<dbReference type="SUPFAM" id="SSF52172">
    <property type="entry name" value="CheY-like"/>
    <property type="match status" value="1"/>
</dbReference>